<dbReference type="InParanoid" id="A0A316YEV5"/>
<sequence length="496" mass="54592">MSGEKESRGAAAGFYTCHEQPEERALTVKGTIPSYVDGVLYRTGPGRFEVDKRAISHWFDGKGLNHRFSISAKDQTVKYRSRESCAVQIEKERKLGRSSAVTFAQPPDPCQRLFSKFFVAFKTALETGSKREPSDVNVNVVLNTGSKSLTAQTDANLLQRLDPVTLEPLEATTYASMLPELNGPLSAAHGATMDGTTYNYVLALGPRPKYTLFHFASDDARGARVLATITDAPPAYLHSLAATAKHVVLTIWQADYKHYGLDILWQGNCLDGLGKWDPKRRTLHYVFDRATGQRVARVQSDAFFAFHHINAFDDDEGSSIVLDLATYADTEVLNTLRVANMRAFDAATAPEPRYTRVRLPLKGGHINEATVSVTAINIELPCVHPAHQWRAARYAYGVHRTDAPASRTMFVDAIVRLDMETRETRVWRQEGQVPGEPIFVPGPSGREDDGALLTVVLDVASQSSRLVILDAASLEPVASADLATVFPNGFHGVFQS</sequence>
<comment type="similarity">
    <text evidence="1">Belongs to the carotenoid oxygenase family.</text>
</comment>
<name>A0A316YEV5_9BASI</name>
<evidence type="ECO:0000256" key="2">
    <source>
        <dbReference type="ARBA" id="ARBA00022723"/>
    </source>
</evidence>
<feature type="binding site" evidence="5">
    <location>
        <position position="307"/>
    </location>
    <ligand>
        <name>Fe cation</name>
        <dbReference type="ChEBI" id="CHEBI:24875"/>
        <note>catalytic</note>
    </ligand>
</feature>
<protein>
    <submittedName>
        <fullName evidence="6">Carotenoid oxygenase</fullName>
    </submittedName>
</protein>
<keyword evidence="4 5" id="KW-0408">Iron</keyword>
<keyword evidence="3" id="KW-0560">Oxidoreductase</keyword>
<keyword evidence="2 5" id="KW-0479">Metal-binding</keyword>
<dbReference type="Pfam" id="PF03055">
    <property type="entry name" value="RPE65"/>
    <property type="match status" value="1"/>
</dbReference>
<dbReference type="EMBL" id="KZ819639">
    <property type="protein sequence ID" value="PWN87651.1"/>
    <property type="molecule type" value="Genomic_DNA"/>
</dbReference>
<comment type="cofactor">
    <cofactor evidence="5">
        <name>Fe(2+)</name>
        <dbReference type="ChEBI" id="CHEBI:29033"/>
    </cofactor>
    <text evidence="5">Binds 1 Fe(2+) ion per subunit.</text>
</comment>
<dbReference type="PANTHER" id="PTHR10543:SF24">
    <property type="entry name" value="CAROTENOID ISOMEROOXYGENASE"/>
    <property type="match status" value="1"/>
</dbReference>
<gene>
    <name evidence="6" type="ORF">FA10DRAFT_303768</name>
</gene>
<dbReference type="Proteomes" id="UP000245768">
    <property type="component" value="Unassembled WGS sequence"/>
</dbReference>
<reference evidence="6 7" key="1">
    <citation type="journal article" date="2018" name="Mol. Biol. Evol.">
        <title>Broad Genomic Sampling Reveals a Smut Pathogenic Ancestry of the Fungal Clade Ustilaginomycotina.</title>
        <authorList>
            <person name="Kijpornyongpan T."/>
            <person name="Mondo S.J."/>
            <person name="Barry K."/>
            <person name="Sandor L."/>
            <person name="Lee J."/>
            <person name="Lipzen A."/>
            <person name="Pangilinan J."/>
            <person name="LaButti K."/>
            <person name="Hainaut M."/>
            <person name="Henrissat B."/>
            <person name="Grigoriev I.V."/>
            <person name="Spatafora J.W."/>
            <person name="Aime M.C."/>
        </authorList>
    </citation>
    <scope>NUCLEOTIDE SEQUENCE [LARGE SCALE GENOMIC DNA]</scope>
    <source>
        <strain evidence="6 7">MCA 4198</strain>
    </source>
</reference>
<accession>A0A316YEV5</accession>
<dbReference type="InterPro" id="IPR011048">
    <property type="entry name" value="Haem_d1_sf"/>
</dbReference>
<feature type="binding site" evidence="5">
    <location>
        <position position="491"/>
    </location>
    <ligand>
        <name>Fe cation</name>
        <dbReference type="ChEBI" id="CHEBI:24875"/>
        <note>catalytic</note>
    </ligand>
</feature>
<evidence type="ECO:0000256" key="5">
    <source>
        <dbReference type="PIRSR" id="PIRSR604294-1"/>
    </source>
</evidence>
<evidence type="ECO:0000256" key="4">
    <source>
        <dbReference type="ARBA" id="ARBA00023004"/>
    </source>
</evidence>
<organism evidence="6 7">
    <name type="scientific">Acaromyces ingoldii</name>
    <dbReference type="NCBI Taxonomy" id="215250"/>
    <lineage>
        <taxon>Eukaryota</taxon>
        <taxon>Fungi</taxon>
        <taxon>Dikarya</taxon>
        <taxon>Basidiomycota</taxon>
        <taxon>Ustilaginomycotina</taxon>
        <taxon>Exobasidiomycetes</taxon>
        <taxon>Exobasidiales</taxon>
        <taxon>Cryptobasidiaceae</taxon>
        <taxon>Acaromyces</taxon>
    </lineage>
</organism>
<proteinExistence type="inferred from homology"/>
<evidence type="ECO:0000256" key="1">
    <source>
        <dbReference type="ARBA" id="ARBA00006787"/>
    </source>
</evidence>
<dbReference type="AlphaFoldDB" id="A0A316YEV5"/>
<dbReference type="RefSeq" id="XP_025374849.1">
    <property type="nucleotide sequence ID" value="XM_025525279.1"/>
</dbReference>
<dbReference type="SUPFAM" id="SSF51004">
    <property type="entry name" value="C-terminal (heme d1) domain of cytochrome cd1-nitrite reductase"/>
    <property type="match status" value="1"/>
</dbReference>
<dbReference type="STRING" id="215250.A0A316YEV5"/>
<dbReference type="PANTHER" id="PTHR10543">
    <property type="entry name" value="BETA-CAROTENE DIOXYGENASE"/>
    <property type="match status" value="1"/>
</dbReference>
<evidence type="ECO:0000313" key="7">
    <source>
        <dbReference type="Proteomes" id="UP000245768"/>
    </source>
</evidence>
<dbReference type="OrthoDB" id="407010at2759"/>
<evidence type="ECO:0000313" key="6">
    <source>
        <dbReference type="EMBL" id="PWN87651.1"/>
    </source>
</evidence>
<keyword evidence="7" id="KW-1185">Reference proteome</keyword>
<dbReference type="InterPro" id="IPR004294">
    <property type="entry name" value="Carotenoid_Oase"/>
</dbReference>
<feature type="binding site" evidence="5">
    <location>
        <position position="238"/>
    </location>
    <ligand>
        <name>Fe cation</name>
        <dbReference type="ChEBI" id="CHEBI:24875"/>
        <note>catalytic</note>
    </ligand>
</feature>
<dbReference type="GeneID" id="37047195"/>
<evidence type="ECO:0000256" key="3">
    <source>
        <dbReference type="ARBA" id="ARBA00023002"/>
    </source>
</evidence>
<dbReference type="GO" id="GO:0046872">
    <property type="term" value="F:metal ion binding"/>
    <property type="evidence" value="ECO:0007669"/>
    <property type="project" value="UniProtKB-KW"/>
</dbReference>
<dbReference type="GO" id="GO:0016121">
    <property type="term" value="P:carotene catabolic process"/>
    <property type="evidence" value="ECO:0007669"/>
    <property type="project" value="TreeGrafter"/>
</dbReference>
<dbReference type="GO" id="GO:0010436">
    <property type="term" value="F:carotenoid dioxygenase activity"/>
    <property type="evidence" value="ECO:0007669"/>
    <property type="project" value="TreeGrafter"/>
</dbReference>